<dbReference type="InterPro" id="IPR001845">
    <property type="entry name" value="HTH_ArsR_DNA-bd_dom"/>
</dbReference>
<dbReference type="NCBIfam" id="NF033788">
    <property type="entry name" value="HTH_metalloreg"/>
    <property type="match status" value="1"/>
</dbReference>
<gene>
    <name evidence="5" type="ORF">ABXS69_09190</name>
</gene>
<keyword evidence="2" id="KW-0238">DNA-binding</keyword>
<dbReference type="InterPro" id="IPR036388">
    <property type="entry name" value="WH-like_DNA-bd_sf"/>
</dbReference>
<dbReference type="InterPro" id="IPR051011">
    <property type="entry name" value="Metal_resp_trans_reg"/>
</dbReference>
<dbReference type="GO" id="GO:0003677">
    <property type="term" value="F:DNA binding"/>
    <property type="evidence" value="ECO:0007669"/>
    <property type="project" value="UniProtKB-KW"/>
</dbReference>
<name>A0AAU8N549_9ACTO</name>
<dbReference type="CDD" id="cd00090">
    <property type="entry name" value="HTH_ARSR"/>
    <property type="match status" value="1"/>
</dbReference>
<accession>A0AAU8N549</accession>
<reference evidence="5" key="1">
    <citation type="submission" date="2024-05" db="EMBL/GenBank/DDBJ databases">
        <title>Draft genome assemblies of 36 bacteria isolated from hibernating arctic ground squirrels.</title>
        <authorList>
            <person name="McKee H."/>
            <person name="Mullen L."/>
            <person name="Drown D.M."/>
            <person name="Duddleston K.N."/>
        </authorList>
    </citation>
    <scope>NUCLEOTIDE SEQUENCE</scope>
    <source>
        <strain evidence="5">AR004</strain>
    </source>
</reference>
<evidence type="ECO:0000256" key="3">
    <source>
        <dbReference type="ARBA" id="ARBA00023163"/>
    </source>
</evidence>
<evidence type="ECO:0000259" key="4">
    <source>
        <dbReference type="PROSITE" id="PS50987"/>
    </source>
</evidence>
<organism evidence="5">
    <name type="scientific">Actinomyces timonensis</name>
    <dbReference type="NCBI Taxonomy" id="1288391"/>
    <lineage>
        <taxon>Bacteria</taxon>
        <taxon>Bacillati</taxon>
        <taxon>Actinomycetota</taxon>
        <taxon>Actinomycetes</taxon>
        <taxon>Actinomycetales</taxon>
        <taxon>Actinomycetaceae</taxon>
        <taxon>Actinomyces</taxon>
    </lineage>
</organism>
<keyword evidence="3" id="KW-0804">Transcription</keyword>
<evidence type="ECO:0000256" key="2">
    <source>
        <dbReference type="ARBA" id="ARBA00023125"/>
    </source>
</evidence>
<dbReference type="InterPro" id="IPR011991">
    <property type="entry name" value="ArsR-like_HTH"/>
</dbReference>
<dbReference type="SUPFAM" id="SSF46785">
    <property type="entry name" value="Winged helix' DNA-binding domain"/>
    <property type="match status" value="1"/>
</dbReference>
<dbReference type="AlphaFoldDB" id="A0AAU8N549"/>
<dbReference type="Pfam" id="PF12840">
    <property type="entry name" value="HTH_20"/>
    <property type="match status" value="1"/>
</dbReference>
<evidence type="ECO:0000313" key="5">
    <source>
        <dbReference type="EMBL" id="XCP82118.1"/>
    </source>
</evidence>
<dbReference type="EMBL" id="CP159989">
    <property type="protein sequence ID" value="XCP82118.1"/>
    <property type="molecule type" value="Genomic_DNA"/>
</dbReference>
<dbReference type="PRINTS" id="PR00778">
    <property type="entry name" value="HTHARSR"/>
</dbReference>
<proteinExistence type="predicted"/>
<dbReference type="GO" id="GO:0003700">
    <property type="term" value="F:DNA-binding transcription factor activity"/>
    <property type="evidence" value="ECO:0007669"/>
    <property type="project" value="InterPro"/>
</dbReference>
<protein>
    <submittedName>
        <fullName evidence="5">Metalloregulator ArsR/SmtB family transcription factor</fullName>
    </submittedName>
</protein>
<dbReference type="PANTHER" id="PTHR43132">
    <property type="entry name" value="ARSENICAL RESISTANCE OPERON REPRESSOR ARSR-RELATED"/>
    <property type="match status" value="1"/>
</dbReference>
<dbReference type="RefSeq" id="WP_366180363.1">
    <property type="nucleotide sequence ID" value="NZ_CP159989.1"/>
</dbReference>
<evidence type="ECO:0000256" key="1">
    <source>
        <dbReference type="ARBA" id="ARBA00023015"/>
    </source>
</evidence>
<dbReference type="PROSITE" id="PS50987">
    <property type="entry name" value="HTH_ARSR_2"/>
    <property type="match status" value="1"/>
</dbReference>
<feature type="domain" description="HTH arsR-type" evidence="4">
    <location>
        <begin position="25"/>
        <end position="120"/>
    </location>
</feature>
<dbReference type="Gene3D" id="1.10.10.10">
    <property type="entry name" value="Winged helix-like DNA-binding domain superfamily/Winged helix DNA-binding domain"/>
    <property type="match status" value="1"/>
</dbReference>
<dbReference type="PANTHER" id="PTHR43132:SF8">
    <property type="entry name" value="HTH-TYPE TRANSCRIPTIONAL REGULATOR KMTR"/>
    <property type="match status" value="1"/>
</dbReference>
<keyword evidence="1" id="KW-0805">Transcription regulation</keyword>
<dbReference type="InterPro" id="IPR036390">
    <property type="entry name" value="WH_DNA-bd_sf"/>
</dbReference>
<sequence>MNANAKLSLVRDDGAVPRPAMSDAETQETAELAAEVFSLLADATRIRIIALLEEEGELSSGVLAERTGRSAAAVSQHLAKLRLGHVVASRGEGPRVYYRLIDEHARILVRQAVFQAQHVTGNLPADHQVGVDHD</sequence>
<dbReference type="SMART" id="SM00418">
    <property type="entry name" value="HTH_ARSR"/>
    <property type="match status" value="1"/>
</dbReference>